<gene>
    <name evidence="2" type="ORF">HNQ75_002791</name>
</gene>
<feature type="transmembrane region" description="Helical" evidence="1">
    <location>
        <begin position="6"/>
        <end position="26"/>
    </location>
</feature>
<dbReference type="RefSeq" id="WP_172977819.1">
    <property type="nucleotide sequence ID" value="NZ_JACHEJ010000007.1"/>
</dbReference>
<dbReference type="EMBL" id="JACHEJ010000007">
    <property type="protein sequence ID" value="MBB6180808.1"/>
    <property type="molecule type" value="Genomic_DNA"/>
</dbReference>
<keyword evidence="1" id="KW-0812">Transmembrane</keyword>
<dbReference type="Proteomes" id="UP000535501">
    <property type="component" value="Unassembled WGS sequence"/>
</dbReference>
<sequence length="55" mass="5838">MSTLVRHLIIVMLICVNFAILFGALVGNAGNWARRSDLGFAGRCTGLSPFCGALL</sequence>
<dbReference type="AlphaFoldDB" id="A0A7W9YYQ1"/>
<comment type="caution">
    <text evidence="2">The sequence shown here is derived from an EMBL/GenBank/DDBJ whole genome shotgun (WGS) entry which is preliminary data.</text>
</comment>
<keyword evidence="1" id="KW-1133">Transmembrane helix</keyword>
<keyword evidence="1" id="KW-0472">Membrane</keyword>
<organism evidence="2 3">
    <name type="scientific">Pseudorhizobium flavum</name>
    <dbReference type="NCBI Taxonomy" id="1335061"/>
    <lineage>
        <taxon>Bacteria</taxon>
        <taxon>Pseudomonadati</taxon>
        <taxon>Pseudomonadota</taxon>
        <taxon>Alphaproteobacteria</taxon>
        <taxon>Hyphomicrobiales</taxon>
        <taxon>Rhizobiaceae</taxon>
        <taxon>Rhizobium/Agrobacterium group</taxon>
        <taxon>Pseudorhizobium</taxon>
    </lineage>
</organism>
<protein>
    <submittedName>
        <fullName evidence="2">Uncharacterized protein</fullName>
    </submittedName>
</protein>
<evidence type="ECO:0000256" key="1">
    <source>
        <dbReference type="SAM" id="Phobius"/>
    </source>
</evidence>
<proteinExistence type="predicted"/>
<accession>A0A7W9YYQ1</accession>
<evidence type="ECO:0000313" key="2">
    <source>
        <dbReference type="EMBL" id="MBB6180808.1"/>
    </source>
</evidence>
<reference evidence="2 3" key="1">
    <citation type="submission" date="2020-08" db="EMBL/GenBank/DDBJ databases">
        <title>Genomic Encyclopedia of Type Strains, Phase IV (KMG-IV): sequencing the most valuable type-strain genomes for metagenomic binning, comparative biology and taxonomic classification.</title>
        <authorList>
            <person name="Goeker M."/>
        </authorList>
    </citation>
    <scope>NUCLEOTIDE SEQUENCE [LARGE SCALE GENOMIC DNA]</scope>
    <source>
        <strain evidence="2 3">DSM 102134</strain>
    </source>
</reference>
<name>A0A7W9YYQ1_9HYPH</name>
<keyword evidence="3" id="KW-1185">Reference proteome</keyword>
<evidence type="ECO:0000313" key="3">
    <source>
        <dbReference type="Proteomes" id="UP000535501"/>
    </source>
</evidence>